<dbReference type="EMBL" id="QOIP01000006">
    <property type="protein sequence ID" value="RLU22209.1"/>
    <property type="molecule type" value="Genomic_DNA"/>
</dbReference>
<name>A0A3L8DQQ2_OOCBI</name>
<reference evidence="1" key="1">
    <citation type="journal article" date="2018" name="Genome Res.">
        <title>The genomic architecture and molecular evolution of ant odorant receptors.</title>
        <authorList>
            <person name="McKenzie S.K."/>
            <person name="Kronauer D.J.C."/>
        </authorList>
    </citation>
    <scope>NUCLEOTIDE SEQUENCE [LARGE SCALE GENOMIC DNA]</scope>
    <source>
        <strain evidence="1">Clonal line C1</strain>
    </source>
</reference>
<dbReference type="PANTHER" id="PTHR45912">
    <property type="entry name" value="CILIA- AND FLAGELLA-ASSOCIATED PROTEIN 47"/>
    <property type="match status" value="1"/>
</dbReference>
<proteinExistence type="predicted"/>
<dbReference type="OrthoDB" id="6147874at2759"/>
<dbReference type="Proteomes" id="UP000279307">
    <property type="component" value="Chromosome 6"/>
</dbReference>
<organism evidence="1">
    <name type="scientific">Ooceraea biroi</name>
    <name type="common">Clonal raider ant</name>
    <name type="synonym">Cerapachys biroi</name>
    <dbReference type="NCBI Taxonomy" id="2015173"/>
    <lineage>
        <taxon>Eukaryota</taxon>
        <taxon>Metazoa</taxon>
        <taxon>Ecdysozoa</taxon>
        <taxon>Arthropoda</taxon>
        <taxon>Hexapoda</taxon>
        <taxon>Insecta</taxon>
        <taxon>Pterygota</taxon>
        <taxon>Neoptera</taxon>
        <taxon>Endopterygota</taxon>
        <taxon>Hymenoptera</taxon>
        <taxon>Apocrita</taxon>
        <taxon>Aculeata</taxon>
        <taxon>Formicoidea</taxon>
        <taxon>Formicidae</taxon>
        <taxon>Dorylinae</taxon>
        <taxon>Ooceraea</taxon>
    </lineage>
</organism>
<accession>A0A3L8DQQ2</accession>
<reference evidence="1" key="2">
    <citation type="submission" date="2018-07" db="EMBL/GenBank/DDBJ databases">
        <authorList>
            <person name="Mckenzie S.K."/>
            <person name="Kronauer D.J.C."/>
        </authorList>
    </citation>
    <scope>NUCLEOTIDE SEQUENCE</scope>
    <source>
        <strain evidence="1">Clonal line C1</strain>
    </source>
</reference>
<dbReference type="PANTHER" id="PTHR45912:SF3">
    <property type="entry name" value="CILIA- AND FLAGELLA-ASSOCIATED PROTEIN 47"/>
    <property type="match status" value="1"/>
</dbReference>
<dbReference type="GO" id="GO:0005929">
    <property type="term" value="C:cilium"/>
    <property type="evidence" value="ECO:0007669"/>
    <property type="project" value="TreeGrafter"/>
</dbReference>
<dbReference type="InterPro" id="IPR013783">
    <property type="entry name" value="Ig-like_fold"/>
</dbReference>
<gene>
    <name evidence="1" type="ORF">DMN91_006590</name>
</gene>
<dbReference type="GO" id="GO:0060271">
    <property type="term" value="P:cilium assembly"/>
    <property type="evidence" value="ECO:0007669"/>
    <property type="project" value="TreeGrafter"/>
</dbReference>
<dbReference type="Gene3D" id="2.60.40.10">
    <property type="entry name" value="Immunoglobulins"/>
    <property type="match status" value="4"/>
</dbReference>
<sequence>STNSLALMQEGEEAQTVLTRNQSATGIKYDNVYITPSHIEFNEAIEGVTYRQRITMKNIGSKPAFIRIREPNSLAFQVRASKNGMRVSPGLNVTTCVIYCFKRPSLLRAIIPIEINGKIFDYHVICTLATEGISIEPKLIDFGTIDIGYSSGLKIVTIRNEGGKSTRFSIDLGQNDLDLTVKPLRGIVRPQKEVKLRIELIGTNEGTLYSEFWIKSVPNIRVPIKIIVIVPRLVVYHPNSTGDFTLIDFPPTIEHTNRYDTFVLRNLSSRVSSYVVLGELDNEVKCIRDIDRKCYPVYSAFEIHPHEGRMNPFQGIIFEVKFSPTTTLSQQEREQKRRMWIERGDGYQNWTNRDFMAFIRILRVHCTESEDIIKETTVETSSLSTTCVSNIDLGIRDVIRLCLYGEVHEARLQIEPNILYFGDLIVGQISERVLRLTNPSAVASIYLEYMPNANARCCPNRMKLKPKSSIEVLITVHGKESIEASFKLVFDIKADSYNSCVPKRCLEKIKVGSYSVECTVNIIFKSKRELLSKRSLSIKATNDDEEIIKRVLHVPKWKLLYKKYSEQTADRLARCREFPLEKTASSIKAAVLISLSPLQIYKIHIYPTTFAFGNVASNSFNYRRLIVKNKNNVPVMIRLISLSSKCIRFPEGNLMILQPESTMTRLIEYFADEVGKFNGYIDYVINDNHSFELSITADVVHKQLHIDKREIELGKEWSSKETTYRPMISVVRITNKLSAKTYFRWEIPASSGFYIEPMSGSVRDNSTLHVYVHYEADNAKTNYAQAVLRCESGSYASLQLSAPRFAPRVEFVNDNANLGEIPLNLPTKVIAVLQNFEFNEVVYEVDSGSLIRGCDVNPLRGKISSRGIALLELVEELCIENRAVPRETVVTINIEEFNKVDCPFTIEWSRGVKVERTSDTVECTLHPGGNVFFVLEFKPKKRGRFSVEAPIYVRGELDGGVFNKLRLDGEFPASSIDVEPTEIYFTPVPLDTTIEENFRIRARHFDNAALVQSNFSIASRCNGDYKDELLQVDFPNGNVVHPES</sequence>
<feature type="non-terminal residue" evidence="1">
    <location>
        <position position="1"/>
    </location>
</feature>
<dbReference type="AlphaFoldDB" id="A0A3L8DQQ2"/>
<comment type="caution">
    <text evidence="1">The sequence shown here is derived from an EMBL/GenBank/DDBJ whole genome shotgun (WGS) entry which is preliminary data.</text>
</comment>
<protein>
    <submittedName>
        <fullName evidence="1">Uncharacterized protein</fullName>
    </submittedName>
</protein>
<evidence type="ECO:0000313" key="1">
    <source>
        <dbReference type="EMBL" id="RLU22209.1"/>
    </source>
</evidence>